<dbReference type="HOGENOM" id="CLU_006240_1_0_1"/>
<feature type="region of interest" description="Disordered" evidence="2">
    <location>
        <begin position="155"/>
        <end position="180"/>
    </location>
</feature>
<sequence>MSILTPKEVTIQTPDQPGTLQPASTLSSTTPPSPTTPASVSRDQIPFEIKNGQTGMAPEPVPGHAQEPQHIVAIEDPCSPERLRNQYFEHLYTSNTSLAFYVKGPLSRARAHVRSTAFPLKAILELSDFYEQSILTTKKIDLKYKESLSNIVKGLGSEHGSGDLQKKRQKKKKPQQKLGKDCLWPEEEESISKWWRSRDLKSAMRATSQAEEMRKELADLRMRESEMQMLLILEVMLLNLAFSKLSEEQKTPPDPEVKVESIEDDPSAMLAKTPQKQKSKKKRDLTGELDTIVDRLCIWHTVGQDELGTAVNTGNSSSMLKQSDSLRDFCKDVLLPFYSAKLPEQVKSISRKLGGPEISPKRPKPVPHQGQSRAPAMGASSSSHSRLHSRSGQVHPLARRTLERVLSEDQAHRHASPPTTLSRSSTAPLAMNGMIPTLKREPSERPLSRGGMSMLVKSASFSNREIDLVSDSRAHEVKRRKLDRLAQQKQELDAAIEALRRPSRTTVAGAFMDDVEKRAEQTKTVQITATPRARRVGDRAVIQGHDHSETELLHSLPPLAIAGQQQDRDKEMMTTVVPSSTAKPSSSGISIHPSRSSATKRAVLSAIHETPSRGMEGKTTNPLGLARHQPRPILSSANANDDHNKERGMMMTPAREPRKQTTSKRNDDDDDVHMGTQLSPAPISALSSSRSQSQELQSSTMSRSRRPVLFTPIKKSDVSVEYAFRDAPEIPERAGKMMDRVMGGKARAFPSSFGAWDEVGAGRNPEARARVGLQNSLERAKDAASPVLQADGNGDDGDIYAKLGWNDDDFDI</sequence>
<dbReference type="Gene3D" id="1.20.58.2130">
    <property type="match status" value="1"/>
</dbReference>
<proteinExistence type="predicted"/>
<dbReference type="GO" id="GO:0006270">
    <property type="term" value="P:DNA replication initiation"/>
    <property type="evidence" value="ECO:0007669"/>
    <property type="project" value="InterPro"/>
</dbReference>
<dbReference type="GeneID" id="19169787"/>
<dbReference type="EMBL" id="AMGY01000004">
    <property type="protein sequence ID" value="EXJ85002.1"/>
    <property type="molecule type" value="Genomic_DNA"/>
</dbReference>
<feature type="coiled-coil region" evidence="1">
    <location>
        <begin position="203"/>
        <end position="230"/>
    </location>
</feature>
<feature type="region of interest" description="Disordered" evidence="2">
    <location>
        <begin position="578"/>
        <end position="708"/>
    </location>
</feature>
<dbReference type="PANTHER" id="PTHR28067">
    <property type="entry name" value="DNA REPLICATION REGULATOR SLD3"/>
    <property type="match status" value="1"/>
</dbReference>
<dbReference type="Pfam" id="PF08639">
    <property type="entry name" value="Sld3_STD"/>
    <property type="match status" value="1"/>
</dbReference>
<feature type="compositionally biased region" description="Basic and acidic residues" evidence="2">
    <location>
        <begin position="655"/>
        <end position="667"/>
    </location>
</feature>
<feature type="compositionally biased region" description="Polar residues" evidence="2">
    <location>
        <begin position="10"/>
        <end position="21"/>
    </location>
</feature>
<evidence type="ECO:0000313" key="4">
    <source>
        <dbReference type="EMBL" id="EXJ85002.1"/>
    </source>
</evidence>
<dbReference type="AlphaFoldDB" id="W9XWS3"/>
<dbReference type="InterPro" id="IPR013948">
    <property type="entry name" value="DNA_replication_reg_Sld3_C"/>
</dbReference>
<feature type="domain" description="DNA replication regulator Sld3 C-terminal" evidence="3">
    <location>
        <begin position="81"/>
        <end position="613"/>
    </location>
</feature>
<feature type="region of interest" description="Disordered" evidence="2">
    <location>
        <begin position="1"/>
        <end position="45"/>
    </location>
</feature>
<dbReference type="InterPro" id="IPR042511">
    <property type="entry name" value="Sld3"/>
</dbReference>
<dbReference type="STRING" id="1182542.W9XWS3"/>
<dbReference type="OrthoDB" id="15567at2759"/>
<dbReference type="GO" id="GO:0031261">
    <property type="term" value="C:DNA replication preinitiation complex"/>
    <property type="evidence" value="ECO:0007669"/>
    <property type="project" value="TreeGrafter"/>
</dbReference>
<feature type="region of interest" description="Disordered" evidence="2">
    <location>
        <begin position="351"/>
        <end position="450"/>
    </location>
</feature>
<comment type="caution">
    <text evidence="4">The sequence shown here is derived from an EMBL/GenBank/DDBJ whole genome shotgun (WGS) entry which is preliminary data.</text>
</comment>
<name>W9XWS3_9EURO</name>
<feature type="region of interest" description="Disordered" evidence="2">
    <location>
        <begin position="247"/>
        <end position="284"/>
    </location>
</feature>
<dbReference type="RefSeq" id="XP_007733987.1">
    <property type="nucleotide sequence ID" value="XM_007735797.1"/>
</dbReference>
<evidence type="ECO:0000313" key="5">
    <source>
        <dbReference type="Proteomes" id="UP000019478"/>
    </source>
</evidence>
<evidence type="ECO:0000256" key="1">
    <source>
        <dbReference type="SAM" id="Coils"/>
    </source>
</evidence>
<evidence type="ECO:0000256" key="2">
    <source>
        <dbReference type="SAM" id="MobiDB-lite"/>
    </source>
</evidence>
<evidence type="ECO:0000259" key="3">
    <source>
        <dbReference type="Pfam" id="PF08639"/>
    </source>
</evidence>
<protein>
    <recommendedName>
        <fullName evidence="3">DNA replication regulator Sld3 C-terminal domain-containing protein</fullName>
    </recommendedName>
</protein>
<reference evidence="4 5" key="1">
    <citation type="submission" date="2013-03" db="EMBL/GenBank/DDBJ databases">
        <title>The Genome Sequence of Capronia epimyces CBS 606.96.</title>
        <authorList>
            <consortium name="The Broad Institute Genomics Platform"/>
            <person name="Cuomo C."/>
            <person name="de Hoog S."/>
            <person name="Gorbushina A."/>
            <person name="Walker B."/>
            <person name="Young S.K."/>
            <person name="Zeng Q."/>
            <person name="Gargeya S."/>
            <person name="Fitzgerald M."/>
            <person name="Haas B."/>
            <person name="Abouelleil A."/>
            <person name="Allen A.W."/>
            <person name="Alvarado L."/>
            <person name="Arachchi H.M."/>
            <person name="Berlin A.M."/>
            <person name="Chapman S.B."/>
            <person name="Gainer-Dewar J."/>
            <person name="Goldberg J."/>
            <person name="Griggs A."/>
            <person name="Gujja S."/>
            <person name="Hansen M."/>
            <person name="Howarth C."/>
            <person name="Imamovic A."/>
            <person name="Ireland A."/>
            <person name="Larimer J."/>
            <person name="McCowan C."/>
            <person name="Murphy C."/>
            <person name="Pearson M."/>
            <person name="Poon T.W."/>
            <person name="Priest M."/>
            <person name="Roberts A."/>
            <person name="Saif S."/>
            <person name="Shea T."/>
            <person name="Sisk P."/>
            <person name="Sykes S."/>
            <person name="Wortman J."/>
            <person name="Nusbaum C."/>
            <person name="Birren B."/>
        </authorList>
    </citation>
    <scope>NUCLEOTIDE SEQUENCE [LARGE SCALE GENOMIC DNA]</scope>
    <source>
        <strain evidence="4 5">CBS 606.96</strain>
    </source>
</reference>
<feature type="compositionally biased region" description="Basic and acidic residues" evidence="2">
    <location>
        <begin position="400"/>
        <end position="412"/>
    </location>
</feature>
<feature type="compositionally biased region" description="Polar residues" evidence="2">
    <location>
        <begin position="417"/>
        <end position="427"/>
    </location>
</feature>
<dbReference type="PANTHER" id="PTHR28067:SF1">
    <property type="entry name" value="DNA REPLICATION REGULATOR SLD3"/>
    <property type="match status" value="1"/>
</dbReference>
<organism evidence="4 5">
    <name type="scientific">Capronia epimyces CBS 606.96</name>
    <dbReference type="NCBI Taxonomy" id="1182542"/>
    <lineage>
        <taxon>Eukaryota</taxon>
        <taxon>Fungi</taxon>
        <taxon>Dikarya</taxon>
        <taxon>Ascomycota</taxon>
        <taxon>Pezizomycotina</taxon>
        <taxon>Eurotiomycetes</taxon>
        <taxon>Chaetothyriomycetidae</taxon>
        <taxon>Chaetothyriales</taxon>
        <taxon>Herpotrichiellaceae</taxon>
        <taxon>Capronia</taxon>
    </lineage>
</organism>
<feature type="compositionally biased region" description="Low complexity" evidence="2">
    <location>
        <begin position="677"/>
        <end position="699"/>
    </location>
</feature>
<keyword evidence="5" id="KW-1185">Reference proteome</keyword>
<dbReference type="eggNOG" id="ENOG502S01X">
    <property type="taxonomic scope" value="Eukaryota"/>
</dbReference>
<feature type="compositionally biased region" description="Basic and acidic residues" evidence="2">
    <location>
        <begin position="438"/>
        <end position="447"/>
    </location>
</feature>
<dbReference type="Proteomes" id="UP000019478">
    <property type="component" value="Unassembled WGS sequence"/>
</dbReference>
<gene>
    <name evidence="4" type="ORF">A1O3_05677</name>
</gene>
<accession>W9XWS3</accession>
<feature type="compositionally biased region" description="Low complexity" evidence="2">
    <location>
        <begin position="584"/>
        <end position="597"/>
    </location>
</feature>
<feature type="compositionally biased region" description="Basic and acidic residues" evidence="2">
    <location>
        <begin position="247"/>
        <end position="261"/>
    </location>
</feature>
<keyword evidence="1" id="KW-0175">Coiled coil</keyword>